<gene>
    <name evidence="2" type="ORF">ACFPFM_07955</name>
</gene>
<evidence type="ECO:0000256" key="1">
    <source>
        <dbReference type="SAM" id="MobiDB-lite"/>
    </source>
</evidence>
<keyword evidence="3" id="KW-1185">Reference proteome</keyword>
<reference evidence="3" key="1">
    <citation type="journal article" date="2019" name="Int. J. Syst. Evol. Microbiol.">
        <title>The Global Catalogue of Microorganisms (GCM) 10K type strain sequencing project: providing services to taxonomists for standard genome sequencing and annotation.</title>
        <authorList>
            <consortium name="The Broad Institute Genomics Platform"/>
            <consortium name="The Broad Institute Genome Sequencing Center for Infectious Disease"/>
            <person name="Wu L."/>
            <person name="Ma J."/>
        </authorList>
    </citation>
    <scope>NUCLEOTIDE SEQUENCE [LARGE SCALE GENOMIC DNA]</scope>
    <source>
        <strain evidence="3">KCTC 12848</strain>
    </source>
</reference>
<sequence>MMFPQQTPTPKGDGATTGRHRPNAATRVHVGCLIKVWPAPAGRAGKHTRPDQPASGPAGTGDVTNATSGGAW</sequence>
<dbReference type="RefSeq" id="WP_344036556.1">
    <property type="nucleotide sequence ID" value="NZ_BAAAKE010000005.1"/>
</dbReference>
<feature type="compositionally biased region" description="Polar residues" evidence="1">
    <location>
        <begin position="62"/>
        <end position="72"/>
    </location>
</feature>
<dbReference type="EMBL" id="JBHSJB010000007">
    <property type="protein sequence ID" value="MFC5053691.1"/>
    <property type="molecule type" value="Genomic_DNA"/>
</dbReference>
<feature type="region of interest" description="Disordered" evidence="1">
    <location>
        <begin position="41"/>
        <end position="72"/>
    </location>
</feature>
<accession>A0ABV9XUC7</accession>
<name>A0ABV9XUC7_9PSEU</name>
<comment type="caution">
    <text evidence="2">The sequence shown here is derived from an EMBL/GenBank/DDBJ whole genome shotgun (WGS) entry which is preliminary data.</text>
</comment>
<protein>
    <submittedName>
        <fullName evidence="2">Uncharacterized protein</fullName>
    </submittedName>
</protein>
<evidence type="ECO:0000313" key="3">
    <source>
        <dbReference type="Proteomes" id="UP001595833"/>
    </source>
</evidence>
<dbReference type="Proteomes" id="UP001595833">
    <property type="component" value="Unassembled WGS sequence"/>
</dbReference>
<feature type="region of interest" description="Disordered" evidence="1">
    <location>
        <begin position="1"/>
        <end position="26"/>
    </location>
</feature>
<evidence type="ECO:0000313" key="2">
    <source>
        <dbReference type="EMBL" id="MFC5053691.1"/>
    </source>
</evidence>
<proteinExistence type="predicted"/>
<organism evidence="2 3">
    <name type="scientific">Saccharothrix xinjiangensis</name>
    <dbReference type="NCBI Taxonomy" id="204798"/>
    <lineage>
        <taxon>Bacteria</taxon>
        <taxon>Bacillati</taxon>
        <taxon>Actinomycetota</taxon>
        <taxon>Actinomycetes</taxon>
        <taxon>Pseudonocardiales</taxon>
        <taxon>Pseudonocardiaceae</taxon>
        <taxon>Saccharothrix</taxon>
    </lineage>
</organism>